<evidence type="ECO:0000256" key="11">
    <source>
        <dbReference type="SAM" id="MobiDB-lite"/>
    </source>
</evidence>
<feature type="domain" description="Tyrosinase copper-binding" evidence="13">
    <location>
        <begin position="122"/>
        <end position="139"/>
    </location>
</feature>
<dbReference type="Proteomes" id="UP000800038">
    <property type="component" value="Unassembled WGS sequence"/>
</dbReference>
<dbReference type="PROSITE" id="PS00497">
    <property type="entry name" value="TYROSINASE_1"/>
    <property type="match status" value="1"/>
</dbReference>
<evidence type="ECO:0000256" key="6">
    <source>
        <dbReference type="ARBA" id="ARBA00023008"/>
    </source>
</evidence>
<evidence type="ECO:0000256" key="7">
    <source>
        <dbReference type="ARBA" id="ARBA00023033"/>
    </source>
</evidence>
<dbReference type="InterPro" id="IPR008922">
    <property type="entry name" value="Di-copper_centre_dom_sf"/>
</dbReference>
<sequence length="610" mass="68004">MLNRWASQSLLSLFVLFITACNALRHSQPYRSRQSSPGVVTGSTTRDGDGNPFVRREVRDLKNYYPDQWNLYLLALESLHWADQTDPYSFFGLAGIHGRPYQIWEDAPGIDAKIGTAGYCPHSNGLFLGWHRPYVALFEQVVQSYMINIANHAPSDRIERYLTAANEFRLPYWDWAQGTSLGPVPDFFMSPTITVTETDDTQTDIYNPLYSYKFKPVPDGFDEKWVHINETIRWPGSDDFWASSQQGMFADAFKSQSNNLISQLGVVFRSSSFGKFASNVEDPHGWMHGIVGGGWDPQQSPYRGHFWPLEYSAYDPLFMLHHANVDRLLAIYQAAHPDRWMEPSNIGPHGNVFLEDYQTVSADTPLLPFRKASGDFWTLNDCRETAVLGYAYPETQRWQYASDADYTQNANAVVAKLYDGRSRAQLMAQPVTAGGQMLLTPNHTFTDWTISTHALASALPATFIVKFSLVATFSSDQSLDVGNWMVLMPSQHATLAHTSTTPASSRSSVVRGITSLTAHLVDQVYAGKLDSLDPRDVVPYLAEYLTWNVYSGNGTRIPLSALDGTLEILVLSTSAHIPDDTDMPIMYGGDVIAHPAATRAKSGGSSDTLS</sequence>
<reference evidence="15" key="1">
    <citation type="journal article" date="2020" name="Stud. Mycol.">
        <title>101 Dothideomycetes genomes: a test case for predicting lifestyles and emergence of pathogens.</title>
        <authorList>
            <person name="Haridas S."/>
            <person name="Albert R."/>
            <person name="Binder M."/>
            <person name="Bloem J."/>
            <person name="Labutti K."/>
            <person name="Salamov A."/>
            <person name="Andreopoulos B."/>
            <person name="Baker S."/>
            <person name="Barry K."/>
            <person name="Bills G."/>
            <person name="Bluhm B."/>
            <person name="Cannon C."/>
            <person name="Castanera R."/>
            <person name="Culley D."/>
            <person name="Daum C."/>
            <person name="Ezra D."/>
            <person name="Gonzalez J."/>
            <person name="Henrissat B."/>
            <person name="Kuo A."/>
            <person name="Liang C."/>
            <person name="Lipzen A."/>
            <person name="Lutzoni F."/>
            <person name="Magnuson J."/>
            <person name="Mondo S."/>
            <person name="Nolan M."/>
            <person name="Ohm R."/>
            <person name="Pangilinan J."/>
            <person name="Park H.-J."/>
            <person name="Ramirez L."/>
            <person name="Alfaro M."/>
            <person name="Sun H."/>
            <person name="Tritt A."/>
            <person name="Yoshinaga Y."/>
            <person name="Zwiers L.-H."/>
            <person name="Turgeon B."/>
            <person name="Goodwin S."/>
            <person name="Spatafora J."/>
            <person name="Crous P."/>
            <person name="Grigoriev I."/>
        </authorList>
    </citation>
    <scope>NUCLEOTIDE SEQUENCE</scope>
    <source>
        <strain evidence="15">CBS 161.51</strain>
    </source>
</reference>
<organism evidence="15 16">
    <name type="scientific">Clathrospora elynae</name>
    <dbReference type="NCBI Taxonomy" id="706981"/>
    <lineage>
        <taxon>Eukaryota</taxon>
        <taxon>Fungi</taxon>
        <taxon>Dikarya</taxon>
        <taxon>Ascomycota</taxon>
        <taxon>Pezizomycotina</taxon>
        <taxon>Dothideomycetes</taxon>
        <taxon>Pleosporomycetidae</taxon>
        <taxon>Pleosporales</taxon>
        <taxon>Diademaceae</taxon>
        <taxon>Clathrospora</taxon>
    </lineage>
</organism>
<dbReference type="PROSITE" id="PS51257">
    <property type="entry name" value="PROKAR_LIPOPROTEIN"/>
    <property type="match status" value="1"/>
</dbReference>
<evidence type="ECO:0000256" key="3">
    <source>
        <dbReference type="ARBA" id="ARBA00011906"/>
    </source>
</evidence>
<evidence type="ECO:0000256" key="10">
    <source>
        <dbReference type="ARBA" id="ARBA00048881"/>
    </source>
</evidence>
<feature type="compositionally biased region" description="Polar residues" evidence="11">
    <location>
        <begin position="29"/>
        <end position="45"/>
    </location>
</feature>
<gene>
    <name evidence="15" type="ORF">EJ02DRAFT_506005</name>
</gene>
<keyword evidence="5" id="KW-0560">Oxidoreductase</keyword>
<dbReference type="GO" id="GO:0042438">
    <property type="term" value="P:melanin biosynthetic process"/>
    <property type="evidence" value="ECO:0007669"/>
    <property type="project" value="UniProtKB-KW"/>
</dbReference>
<dbReference type="OrthoDB" id="6132182at2759"/>
<protein>
    <recommendedName>
        <fullName evidence="3">tyrosinase</fullName>
        <ecNumber evidence="3">1.14.18.1</ecNumber>
    </recommendedName>
</protein>
<feature type="chain" id="PRO_5025635922" description="tyrosinase" evidence="12">
    <location>
        <begin position="24"/>
        <end position="610"/>
    </location>
</feature>
<evidence type="ECO:0000313" key="15">
    <source>
        <dbReference type="EMBL" id="KAF1937431.1"/>
    </source>
</evidence>
<keyword evidence="16" id="KW-1185">Reference proteome</keyword>
<comment type="catalytic activity">
    <reaction evidence="10">
        <text>L-tyrosine + O2 = L-dopaquinone + H2O</text>
        <dbReference type="Rhea" id="RHEA:18117"/>
        <dbReference type="ChEBI" id="CHEBI:15377"/>
        <dbReference type="ChEBI" id="CHEBI:15379"/>
        <dbReference type="ChEBI" id="CHEBI:57924"/>
        <dbReference type="ChEBI" id="CHEBI:58315"/>
        <dbReference type="EC" id="1.14.18.1"/>
    </reaction>
</comment>
<evidence type="ECO:0000313" key="16">
    <source>
        <dbReference type="Proteomes" id="UP000800038"/>
    </source>
</evidence>
<keyword evidence="7" id="KW-0503">Monooxygenase</keyword>
<dbReference type="Gene3D" id="1.10.1280.10">
    <property type="entry name" value="Di-copper center containing domain from catechol oxidase"/>
    <property type="match status" value="1"/>
</dbReference>
<evidence type="ECO:0000256" key="8">
    <source>
        <dbReference type="ARBA" id="ARBA00023101"/>
    </source>
</evidence>
<dbReference type="PROSITE" id="PS00498">
    <property type="entry name" value="TYROSINASE_2"/>
    <property type="match status" value="1"/>
</dbReference>
<name>A0A6A5S9R3_9PLEO</name>
<accession>A0A6A5S9R3</accession>
<keyword evidence="12" id="KW-0732">Signal</keyword>
<dbReference type="InterPro" id="IPR041640">
    <property type="entry name" value="Tyrosinase_C"/>
</dbReference>
<keyword evidence="8" id="KW-0470">Melanin biosynthesis</keyword>
<comment type="cofactor">
    <cofactor evidence="1">
        <name>Cu(2+)</name>
        <dbReference type="ChEBI" id="CHEBI:29036"/>
    </cofactor>
</comment>
<evidence type="ECO:0000256" key="12">
    <source>
        <dbReference type="SAM" id="SignalP"/>
    </source>
</evidence>
<evidence type="ECO:0000256" key="4">
    <source>
        <dbReference type="ARBA" id="ARBA00022723"/>
    </source>
</evidence>
<dbReference type="EMBL" id="ML976139">
    <property type="protein sequence ID" value="KAF1937431.1"/>
    <property type="molecule type" value="Genomic_DNA"/>
</dbReference>
<dbReference type="Pfam" id="PF00264">
    <property type="entry name" value="Tyrosinase"/>
    <property type="match status" value="1"/>
</dbReference>
<dbReference type="GO" id="GO:0046872">
    <property type="term" value="F:metal ion binding"/>
    <property type="evidence" value="ECO:0007669"/>
    <property type="project" value="UniProtKB-KW"/>
</dbReference>
<comment type="catalytic activity">
    <reaction evidence="9">
        <text>2 L-dopa + O2 = 2 L-dopaquinone + 2 H2O</text>
        <dbReference type="Rhea" id="RHEA:34287"/>
        <dbReference type="ChEBI" id="CHEBI:15377"/>
        <dbReference type="ChEBI" id="CHEBI:15379"/>
        <dbReference type="ChEBI" id="CHEBI:57504"/>
        <dbReference type="ChEBI" id="CHEBI:57924"/>
        <dbReference type="EC" id="1.14.18.1"/>
    </reaction>
</comment>
<evidence type="ECO:0000256" key="5">
    <source>
        <dbReference type="ARBA" id="ARBA00023002"/>
    </source>
</evidence>
<comment type="similarity">
    <text evidence="2">Belongs to the tyrosinase family.</text>
</comment>
<dbReference type="InterPro" id="IPR002227">
    <property type="entry name" value="Tyrosinase_Cu-bd"/>
</dbReference>
<evidence type="ECO:0000256" key="1">
    <source>
        <dbReference type="ARBA" id="ARBA00001973"/>
    </source>
</evidence>
<dbReference type="InterPro" id="IPR050316">
    <property type="entry name" value="Tyrosinase/Hemocyanin"/>
</dbReference>
<evidence type="ECO:0000259" key="13">
    <source>
        <dbReference type="PROSITE" id="PS00497"/>
    </source>
</evidence>
<dbReference type="GO" id="GO:0004503">
    <property type="term" value="F:tyrosinase activity"/>
    <property type="evidence" value="ECO:0007669"/>
    <property type="project" value="UniProtKB-EC"/>
</dbReference>
<feature type="signal peptide" evidence="12">
    <location>
        <begin position="1"/>
        <end position="23"/>
    </location>
</feature>
<dbReference type="PANTHER" id="PTHR11474:SF76">
    <property type="entry name" value="SHKT DOMAIN-CONTAINING PROTEIN"/>
    <property type="match status" value="1"/>
</dbReference>
<proteinExistence type="inferred from homology"/>
<dbReference type="AlphaFoldDB" id="A0A6A5S9R3"/>
<evidence type="ECO:0000256" key="2">
    <source>
        <dbReference type="ARBA" id="ARBA00009928"/>
    </source>
</evidence>
<keyword evidence="6" id="KW-0186">Copper</keyword>
<evidence type="ECO:0000259" key="14">
    <source>
        <dbReference type="PROSITE" id="PS00498"/>
    </source>
</evidence>
<keyword evidence="4" id="KW-0479">Metal-binding</keyword>
<dbReference type="Pfam" id="PF18132">
    <property type="entry name" value="Tyrosinase_C"/>
    <property type="match status" value="1"/>
</dbReference>
<dbReference type="EC" id="1.14.18.1" evidence="3"/>
<feature type="region of interest" description="Disordered" evidence="11">
    <location>
        <begin position="29"/>
        <end position="52"/>
    </location>
</feature>
<dbReference type="PRINTS" id="PR00092">
    <property type="entry name" value="TYROSINASE"/>
</dbReference>
<feature type="domain" description="Tyrosinase copper-binding" evidence="14">
    <location>
        <begin position="315"/>
        <end position="326"/>
    </location>
</feature>
<evidence type="ECO:0000256" key="9">
    <source>
        <dbReference type="ARBA" id="ARBA00048233"/>
    </source>
</evidence>
<dbReference type="SUPFAM" id="SSF48056">
    <property type="entry name" value="Di-copper centre-containing domain"/>
    <property type="match status" value="1"/>
</dbReference>
<dbReference type="PANTHER" id="PTHR11474">
    <property type="entry name" value="TYROSINASE FAMILY MEMBER"/>
    <property type="match status" value="1"/>
</dbReference>